<dbReference type="Pfam" id="PF13238">
    <property type="entry name" value="AAA_18"/>
    <property type="match status" value="1"/>
</dbReference>
<sequence>MKIHIFGASGSGTTTLGRRLAQQINYKHLDADDYYWEKTDPPFQDKMPLDLRNEHIIRDFELNPFVIISGSMVSWGKQWESAFDLAVFLYIPHKIRMERLRKREMERYGDSLQKEEDALANSKAFLDWAAKYDDETFEGRSIGQHKAWIKRLECPVLKIEGDTTVDERVNLVVREIDKKQLSS</sequence>
<proteinExistence type="predicted"/>
<reference evidence="1" key="1">
    <citation type="submission" date="2023-06" db="EMBL/GenBank/DDBJ databases">
        <title>Genomic of Parafulvivirga corallium.</title>
        <authorList>
            <person name="Wang G."/>
        </authorList>
    </citation>
    <scope>NUCLEOTIDE SEQUENCE</scope>
    <source>
        <strain evidence="1">BMA10</strain>
    </source>
</reference>
<keyword evidence="2" id="KW-1185">Reference proteome</keyword>
<dbReference type="InterPro" id="IPR052922">
    <property type="entry name" value="Cytidylate_Kinase-2"/>
</dbReference>
<protein>
    <submittedName>
        <fullName evidence="1">AAA family ATPase</fullName>
    </submittedName>
</protein>
<evidence type="ECO:0000313" key="1">
    <source>
        <dbReference type="EMBL" id="MDN5202388.1"/>
    </source>
</evidence>
<dbReference type="PANTHER" id="PTHR37816:SF2">
    <property type="entry name" value="DNA TOPOLOGY MODULATION PROTEIN FLAR-RELATED PROTEIN"/>
    <property type="match status" value="1"/>
</dbReference>
<evidence type="ECO:0000313" key="2">
    <source>
        <dbReference type="Proteomes" id="UP001172082"/>
    </source>
</evidence>
<accession>A0ABT8KQE0</accession>
<dbReference type="PANTHER" id="PTHR37816">
    <property type="entry name" value="YALI0E33011P"/>
    <property type="match status" value="1"/>
</dbReference>
<dbReference type="RefSeq" id="WP_346752412.1">
    <property type="nucleotide sequence ID" value="NZ_JAUJEA010000004.1"/>
</dbReference>
<dbReference type="EMBL" id="JAUJEA010000004">
    <property type="protein sequence ID" value="MDN5202388.1"/>
    <property type="molecule type" value="Genomic_DNA"/>
</dbReference>
<dbReference type="Proteomes" id="UP001172082">
    <property type="component" value="Unassembled WGS sequence"/>
</dbReference>
<comment type="caution">
    <text evidence="1">The sequence shown here is derived from an EMBL/GenBank/DDBJ whole genome shotgun (WGS) entry which is preliminary data.</text>
</comment>
<organism evidence="1 2">
    <name type="scientific">Splendidivirga corallicola</name>
    <dbReference type="NCBI Taxonomy" id="3051826"/>
    <lineage>
        <taxon>Bacteria</taxon>
        <taxon>Pseudomonadati</taxon>
        <taxon>Bacteroidota</taxon>
        <taxon>Cytophagia</taxon>
        <taxon>Cytophagales</taxon>
        <taxon>Splendidivirgaceae</taxon>
        <taxon>Splendidivirga</taxon>
    </lineage>
</organism>
<gene>
    <name evidence="1" type="ORF">QQ008_13460</name>
</gene>
<dbReference type="NCBIfam" id="NF004861">
    <property type="entry name" value="PRK06217.1"/>
    <property type="match status" value="1"/>
</dbReference>
<name>A0ABT8KQE0_9BACT</name>
<dbReference type="Gene3D" id="3.40.50.300">
    <property type="entry name" value="P-loop containing nucleotide triphosphate hydrolases"/>
    <property type="match status" value="1"/>
</dbReference>
<dbReference type="SUPFAM" id="SSF52540">
    <property type="entry name" value="P-loop containing nucleoside triphosphate hydrolases"/>
    <property type="match status" value="1"/>
</dbReference>
<dbReference type="InterPro" id="IPR027417">
    <property type="entry name" value="P-loop_NTPase"/>
</dbReference>